<evidence type="ECO:0000313" key="2">
    <source>
        <dbReference type="EMBL" id="UOO93326.1"/>
    </source>
</evidence>
<evidence type="ECO:0000259" key="1">
    <source>
        <dbReference type="PROSITE" id="PS51085"/>
    </source>
</evidence>
<dbReference type="InterPro" id="IPR012675">
    <property type="entry name" value="Beta-grasp_dom_sf"/>
</dbReference>
<dbReference type="Gene3D" id="3.10.20.30">
    <property type="match status" value="1"/>
</dbReference>
<reference evidence="2" key="2">
    <citation type="journal article" date="2022" name="Res Sq">
        <title>Evolution of multicellular longitudinally dividing oral cavity symbionts (Neisseriaceae).</title>
        <authorList>
            <person name="Nyongesa S."/>
            <person name="Weber P."/>
            <person name="Bernet E."/>
            <person name="Pullido F."/>
            <person name="Nieckarz M."/>
            <person name="Delaby M."/>
            <person name="Nieves C."/>
            <person name="Viehboeck T."/>
            <person name="Krause N."/>
            <person name="Rivera-Millot A."/>
            <person name="Nakamura A."/>
            <person name="Vischer N."/>
            <person name="VanNieuwenhze M."/>
            <person name="Brun Y."/>
            <person name="Cava F."/>
            <person name="Bulgheresi S."/>
            <person name="Veyrier F."/>
        </authorList>
    </citation>
    <scope>NUCLEOTIDE SEQUENCE</scope>
    <source>
        <strain evidence="2">SAG 1488-6</strain>
    </source>
</reference>
<proteinExistence type="predicted"/>
<evidence type="ECO:0000313" key="3">
    <source>
        <dbReference type="Proteomes" id="UP000832034"/>
    </source>
</evidence>
<dbReference type="SUPFAM" id="SSF54292">
    <property type="entry name" value="2Fe-2S ferredoxin-like"/>
    <property type="match status" value="1"/>
</dbReference>
<dbReference type="PROSITE" id="PS51085">
    <property type="entry name" value="2FE2S_FER_2"/>
    <property type="match status" value="1"/>
</dbReference>
<reference evidence="2" key="1">
    <citation type="submission" date="2021-12" db="EMBL/GenBank/DDBJ databases">
        <authorList>
            <person name="Veyrier F.J."/>
        </authorList>
    </citation>
    <scope>NUCLEOTIDE SEQUENCE</scope>
    <source>
        <strain evidence="2">SAG 1488-6</strain>
    </source>
</reference>
<name>A0ABY4EC53_VITST</name>
<dbReference type="Proteomes" id="UP000832034">
    <property type="component" value="Chromosome"/>
</dbReference>
<feature type="domain" description="2Fe-2S ferredoxin-type" evidence="1">
    <location>
        <begin position="1"/>
        <end position="85"/>
    </location>
</feature>
<organism evidence="2 3">
    <name type="scientific">Vitreoscilla stercoraria</name>
    <dbReference type="NCBI Taxonomy" id="61"/>
    <lineage>
        <taxon>Bacteria</taxon>
        <taxon>Pseudomonadati</taxon>
        <taxon>Pseudomonadota</taxon>
        <taxon>Betaproteobacteria</taxon>
        <taxon>Neisseriales</taxon>
        <taxon>Neisseriaceae</taxon>
        <taxon>Vitreoscilla</taxon>
    </lineage>
</organism>
<dbReference type="NCBIfam" id="NF007985">
    <property type="entry name" value="PRK10713.1"/>
    <property type="match status" value="1"/>
</dbReference>
<protein>
    <submittedName>
        <fullName evidence="2">Class I ribonucleotide reductase maintenance protein YfaE</fullName>
    </submittedName>
</protein>
<dbReference type="RefSeq" id="WP_019957676.1">
    <property type="nucleotide sequence ID" value="NZ_CP091512.1"/>
</dbReference>
<dbReference type="InterPro" id="IPR006058">
    <property type="entry name" value="2Fe2S_fd_BS"/>
</dbReference>
<dbReference type="InterPro" id="IPR036010">
    <property type="entry name" value="2Fe-2S_ferredoxin-like_sf"/>
</dbReference>
<gene>
    <name evidence="2" type="primary">yfaE</name>
    <name evidence="2" type="ORF">LVJ81_04665</name>
</gene>
<dbReference type="InterPro" id="IPR001041">
    <property type="entry name" value="2Fe-2S_ferredoxin-type"/>
</dbReference>
<sequence length="101" mass="11491">MVMVTTRDKSFALRENETLLEALERTGHDVEYQCREGYCGSCRTKIIQGNVTYHEFPIAFVGRDECLPCCCVVVDDITIEASARQEEMFGEREGLVSDLFD</sequence>
<dbReference type="EMBL" id="CP091512">
    <property type="protein sequence ID" value="UOO93326.1"/>
    <property type="molecule type" value="Genomic_DNA"/>
</dbReference>
<keyword evidence="3" id="KW-1185">Reference proteome</keyword>
<dbReference type="Pfam" id="PF00111">
    <property type="entry name" value="Fer2"/>
    <property type="match status" value="1"/>
</dbReference>
<dbReference type="CDD" id="cd00207">
    <property type="entry name" value="fer2"/>
    <property type="match status" value="1"/>
</dbReference>
<accession>A0ABY4EC53</accession>
<dbReference type="PROSITE" id="PS00197">
    <property type="entry name" value="2FE2S_FER_1"/>
    <property type="match status" value="1"/>
</dbReference>